<sequence>MAFQEMNYELFYGDDQPRKPFNWIFNSSRRRNIMVPTYSSPAAAAYSSTTSHDVDPYSNKYSSSDHRHHVVRSNNITPAVQAVTELMVPGICCSKCEEKLREEIFELEGVDQVLCDPVTPHKVIVTGFVDPLRVLKKAKHVKSKSKFWATAFASSSDQKRNKNRHEHRDYMLEYIPAEMAHHQSRYNRHDSEFFTTASGSSSQYELYPSSSGSYFGSQSCNYHYYAPSAVDYSRSYHSSSRHADDAAVITNPNYLKHIESEYYNY</sequence>
<feature type="domain" description="HMA" evidence="2">
    <location>
        <begin position="86"/>
        <end position="138"/>
    </location>
</feature>
<evidence type="ECO:0000313" key="3">
    <source>
        <dbReference type="EMBL" id="CAK9219856.1"/>
    </source>
</evidence>
<protein>
    <recommendedName>
        <fullName evidence="2">HMA domain-containing protein</fullName>
    </recommendedName>
</protein>
<reference evidence="3" key="1">
    <citation type="submission" date="2024-02" db="EMBL/GenBank/DDBJ databases">
        <authorList>
            <consortium name="ELIXIR-Norway"/>
            <consortium name="Elixir Norway"/>
        </authorList>
    </citation>
    <scope>NUCLEOTIDE SEQUENCE</scope>
</reference>
<dbReference type="PANTHER" id="PTHR22814">
    <property type="entry name" value="COPPER TRANSPORT PROTEIN ATOX1-RELATED"/>
    <property type="match status" value="1"/>
</dbReference>
<keyword evidence="4" id="KW-1185">Reference proteome</keyword>
<proteinExistence type="predicted"/>
<dbReference type="CDD" id="cd00371">
    <property type="entry name" value="HMA"/>
    <property type="match status" value="1"/>
</dbReference>
<name>A0ABP0UF90_9BRYO</name>
<evidence type="ECO:0000256" key="1">
    <source>
        <dbReference type="ARBA" id="ARBA00022723"/>
    </source>
</evidence>
<evidence type="ECO:0000313" key="4">
    <source>
        <dbReference type="Proteomes" id="UP001497512"/>
    </source>
</evidence>
<dbReference type="InterPro" id="IPR036163">
    <property type="entry name" value="HMA_dom_sf"/>
</dbReference>
<dbReference type="Pfam" id="PF00403">
    <property type="entry name" value="HMA"/>
    <property type="match status" value="1"/>
</dbReference>
<evidence type="ECO:0000259" key="2">
    <source>
        <dbReference type="Pfam" id="PF00403"/>
    </source>
</evidence>
<dbReference type="PANTHER" id="PTHR22814:SF336">
    <property type="entry name" value="HEAVY METAL-ASSOCIATED ISOPRENYLATED PLANT PROTEIN 23"/>
    <property type="match status" value="1"/>
</dbReference>
<dbReference type="EMBL" id="OZ019895">
    <property type="protein sequence ID" value="CAK9219856.1"/>
    <property type="molecule type" value="Genomic_DNA"/>
</dbReference>
<keyword evidence="1" id="KW-0479">Metal-binding</keyword>
<dbReference type="Proteomes" id="UP001497512">
    <property type="component" value="Chromosome 3"/>
</dbReference>
<gene>
    <name evidence="3" type="ORF">CSSPTR1EN2_LOCUS14925</name>
</gene>
<accession>A0ABP0UF90</accession>
<organism evidence="3 4">
    <name type="scientific">Sphagnum troendelagicum</name>
    <dbReference type="NCBI Taxonomy" id="128251"/>
    <lineage>
        <taxon>Eukaryota</taxon>
        <taxon>Viridiplantae</taxon>
        <taxon>Streptophyta</taxon>
        <taxon>Embryophyta</taxon>
        <taxon>Bryophyta</taxon>
        <taxon>Sphagnophytina</taxon>
        <taxon>Sphagnopsida</taxon>
        <taxon>Sphagnales</taxon>
        <taxon>Sphagnaceae</taxon>
        <taxon>Sphagnum</taxon>
    </lineage>
</organism>
<dbReference type="SUPFAM" id="SSF55008">
    <property type="entry name" value="HMA, heavy metal-associated domain"/>
    <property type="match status" value="1"/>
</dbReference>
<dbReference type="InterPro" id="IPR006121">
    <property type="entry name" value="HMA_dom"/>
</dbReference>